<dbReference type="Gene3D" id="3.30.200.20">
    <property type="entry name" value="Phosphorylase Kinase, domain 1"/>
    <property type="match status" value="1"/>
</dbReference>
<dbReference type="CDD" id="cd14014">
    <property type="entry name" value="STKc_PknB_like"/>
    <property type="match status" value="1"/>
</dbReference>
<dbReference type="SUPFAM" id="SSF48452">
    <property type="entry name" value="TPR-like"/>
    <property type="match status" value="3"/>
</dbReference>
<dbReference type="InterPro" id="IPR011009">
    <property type="entry name" value="Kinase-like_dom_sf"/>
</dbReference>
<dbReference type="PANTHER" id="PTHR46082">
    <property type="entry name" value="ATP/GTP-BINDING PROTEIN-RELATED"/>
    <property type="match status" value="1"/>
</dbReference>
<gene>
    <name evidence="4" type="ORF">GCM10010326_10690</name>
</gene>
<dbReference type="Gene3D" id="1.10.510.10">
    <property type="entry name" value="Transferase(Phosphotransferase) domain 1"/>
    <property type="match status" value="1"/>
</dbReference>
<name>A0ABQ2ZPJ3_9ACTN</name>
<dbReference type="InterPro" id="IPR000719">
    <property type="entry name" value="Prot_kinase_dom"/>
</dbReference>
<keyword evidence="4" id="KW-0723">Serine/threonine-protein kinase</keyword>
<keyword evidence="5" id="KW-1185">Reference proteome</keyword>
<keyword evidence="1" id="KW-0067">ATP-binding</keyword>
<dbReference type="Pfam" id="PF13374">
    <property type="entry name" value="TPR_10"/>
    <property type="match status" value="1"/>
</dbReference>
<dbReference type="InterPro" id="IPR011990">
    <property type="entry name" value="TPR-like_helical_dom_sf"/>
</dbReference>
<evidence type="ECO:0000313" key="4">
    <source>
        <dbReference type="EMBL" id="GGY19532.1"/>
    </source>
</evidence>
<dbReference type="InterPro" id="IPR017441">
    <property type="entry name" value="Protein_kinase_ATP_BS"/>
</dbReference>
<feature type="region of interest" description="Disordered" evidence="2">
    <location>
        <begin position="281"/>
        <end position="349"/>
    </location>
</feature>
<dbReference type="Gene3D" id="1.25.40.10">
    <property type="entry name" value="Tetratricopeptide repeat domain"/>
    <property type="match status" value="2"/>
</dbReference>
<dbReference type="RefSeq" id="WP_190026321.1">
    <property type="nucleotide sequence ID" value="NZ_BMUU01000001.1"/>
</dbReference>
<dbReference type="SMART" id="SM00220">
    <property type="entry name" value="S_TKc"/>
    <property type="match status" value="1"/>
</dbReference>
<evidence type="ECO:0000256" key="1">
    <source>
        <dbReference type="PROSITE-ProRule" id="PRU10141"/>
    </source>
</evidence>
<accession>A0ABQ2ZPJ3</accession>
<evidence type="ECO:0000313" key="5">
    <source>
        <dbReference type="Proteomes" id="UP000600946"/>
    </source>
</evidence>
<protein>
    <submittedName>
        <fullName evidence="4">Serine/threonine protein kinase</fullName>
    </submittedName>
</protein>
<dbReference type="Pfam" id="PF13424">
    <property type="entry name" value="TPR_12"/>
    <property type="match status" value="4"/>
</dbReference>
<dbReference type="SUPFAM" id="SSF56112">
    <property type="entry name" value="Protein kinase-like (PK-like)"/>
    <property type="match status" value="1"/>
</dbReference>
<keyword evidence="4" id="KW-0418">Kinase</keyword>
<feature type="domain" description="Protein kinase" evidence="3">
    <location>
        <begin position="11"/>
        <end position="279"/>
    </location>
</feature>
<dbReference type="Pfam" id="PF00069">
    <property type="entry name" value="Pkinase"/>
    <property type="match status" value="1"/>
</dbReference>
<dbReference type="GeneID" id="96295815"/>
<dbReference type="InterPro" id="IPR053137">
    <property type="entry name" value="NLR-like"/>
</dbReference>
<keyword evidence="4" id="KW-0808">Transferase</keyword>
<feature type="binding site" evidence="1">
    <location>
        <position position="40"/>
    </location>
    <ligand>
        <name>ATP</name>
        <dbReference type="ChEBI" id="CHEBI:30616"/>
    </ligand>
</feature>
<dbReference type="GO" id="GO:0004674">
    <property type="term" value="F:protein serine/threonine kinase activity"/>
    <property type="evidence" value="ECO:0007669"/>
    <property type="project" value="UniProtKB-KW"/>
</dbReference>
<dbReference type="PROSITE" id="PS00107">
    <property type="entry name" value="PROTEIN_KINASE_ATP"/>
    <property type="match status" value="1"/>
</dbReference>
<keyword evidence="1" id="KW-0547">Nucleotide-binding</keyword>
<dbReference type="PANTHER" id="PTHR46082:SF6">
    <property type="entry name" value="AAA+ ATPASE DOMAIN-CONTAINING PROTEIN-RELATED"/>
    <property type="match status" value="1"/>
</dbReference>
<comment type="caution">
    <text evidence="4">The sequence shown here is derived from an EMBL/GenBank/DDBJ whole genome shotgun (WGS) entry which is preliminary data.</text>
</comment>
<dbReference type="PROSITE" id="PS50011">
    <property type="entry name" value="PROTEIN_KINASE_DOM"/>
    <property type="match status" value="1"/>
</dbReference>
<sequence length="738" mass="80734">MADTRLIHGRYRLLDLIGRGGMGEVWAARDESLERRVAVKLLKPLAPGHEESFTRVLRERFRREARVAAALQHRGVTVVHDFGEYEGGLYLVMELLDGRNLSQLLDDNRQRPLAVEDVVDIAEQVAAALDYTHQQGIVHRDLKPANIMRLTDATVKICDFGIARLGADIGFTSRLTGTGVAMGTPHYMSPEQIAGAEVDHRSDLYSLGCVLYELATGAPPFDLDDAWAVLVGHRDTVPRPPREHRAELPGFLDRVVLDLLAKEPDQRPDDAGELGRRLAAGRAAAGRPGGPVPRAARRTPRLPSWTEGMTTGHKATRAFSPAIDPDPTAGLTGEWTAPPADPYRAGGASASREAERAAPTAKALAALDSRHGAGLSLGRLGRWAEAGEVHRAVAAERAHLLGPDHPDTLASRYEMGFTLSRTGRAADALREFGKVAEGRARSLGPDHPETLDARQETAYVLGRLGRHFEAHQVYVAVLAARERTQGPEDPDTLRCRHNLAFNLSRLGRLEESCAMAQDVAAARARVLGPGHPETLVTQYEVAYALGLLGRWVEALAAYREVARGRAVALGRDHPDTLAARYEIGISLGRLGRSPEALELYRELVADRLRVSGPEDPETLRARHGLGVNLGRLARWEEALKEAREVCALRIRVLGPEHLDTLVSRREVAVGLGWLGRWPEALDVYRKVAEARERVLGADHPDALASRNDEANCLEQLGRGPEAVELYRKVAALRRSGHH</sequence>
<evidence type="ECO:0000256" key="2">
    <source>
        <dbReference type="SAM" id="MobiDB-lite"/>
    </source>
</evidence>
<dbReference type="Proteomes" id="UP000600946">
    <property type="component" value="Unassembled WGS sequence"/>
</dbReference>
<dbReference type="EMBL" id="BMUU01000001">
    <property type="protein sequence ID" value="GGY19532.1"/>
    <property type="molecule type" value="Genomic_DNA"/>
</dbReference>
<organism evidence="4 5">
    <name type="scientific">Streptomyces xanthochromogenes</name>
    <dbReference type="NCBI Taxonomy" id="67384"/>
    <lineage>
        <taxon>Bacteria</taxon>
        <taxon>Bacillati</taxon>
        <taxon>Actinomycetota</taxon>
        <taxon>Actinomycetes</taxon>
        <taxon>Kitasatosporales</taxon>
        <taxon>Streptomycetaceae</taxon>
        <taxon>Streptomyces</taxon>
    </lineage>
</organism>
<proteinExistence type="predicted"/>
<reference evidence="5" key="1">
    <citation type="journal article" date="2019" name="Int. J. Syst. Evol. Microbiol.">
        <title>The Global Catalogue of Microorganisms (GCM) 10K type strain sequencing project: providing services to taxonomists for standard genome sequencing and annotation.</title>
        <authorList>
            <consortium name="The Broad Institute Genomics Platform"/>
            <consortium name="The Broad Institute Genome Sequencing Center for Infectious Disease"/>
            <person name="Wu L."/>
            <person name="Ma J."/>
        </authorList>
    </citation>
    <scope>NUCLEOTIDE SEQUENCE [LARGE SCALE GENOMIC DNA]</scope>
    <source>
        <strain evidence="5">JCM 4594</strain>
    </source>
</reference>
<evidence type="ECO:0000259" key="3">
    <source>
        <dbReference type="PROSITE" id="PS50011"/>
    </source>
</evidence>